<feature type="compositionally biased region" description="Basic and acidic residues" evidence="7">
    <location>
        <begin position="136"/>
        <end position="153"/>
    </location>
</feature>
<keyword evidence="5" id="KW-0804">Transcription</keyword>
<feature type="region of interest" description="Disordered" evidence="7">
    <location>
        <begin position="133"/>
        <end position="171"/>
    </location>
</feature>
<proteinExistence type="predicted"/>
<dbReference type="EMBL" id="KN847484">
    <property type="protein sequence ID" value="KIW99878.1"/>
    <property type="molecule type" value="Genomic_DNA"/>
</dbReference>
<dbReference type="SMART" id="SM00066">
    <property type="entry name" value="GAL4"/>
    <property type="match status" value="1"/>
</dbReference>
<dbReference type="Proteomes" id="UP000053617">
    <property type="component" value="Unassembled WGS sequence"/>
</dbReference>
<dbReference type="InterPro" id="IPR050815">
    <property type="entry name" value="TF_fung"/>
</dbReference>
<keyword evidence="2" id="KW-0479">Metal-binding</keyword>
<comment type="subcellular location">
    <subcellularLocation>
        <location evidence="1">Nucleus</location>
    </subcellularLocation>
</comment>
<dbReference type="Gene3D" id="4.10.240.10">
    <property type="entry name" value="Zn(2)-C6 fungal-type DNA-binding domain"/>
    <property type="match status" value="1"/>
</dbReference>
<keyword evidence="6" id="KW-0539">Nucleus</keyword>
<evidence type="ECO:0000256" key="7">
    <source>
        <dbReference type="SAM" id="MobiDB-lite"/>
    </source>
</evidence>
<dbReference type="PROSITE" id="PS00463">
    <property type="entry name" value="ZN2_CY6_FUNGAL_1"/>
    <property type="match status" value="1"/>
</dbReference>
<sequence>MKPAAAIRMPPTTKIAPQNGHHDLERQKGEENLHAMQSSKGEAPPFQLIGPKIDFHASFCRNCERLKFDCSFARSADGPSASENSSDFQVQLERRRGALACIECRSQKIKCPGDFPTCGNCLRRNRPCSYPVPKRPTREYRQRNAPEQDHRPESPTNGVQVSSASGPHESDNFLPGPNEVIVLIEAYFLHVYQLPWYAFVHKDSVIQRFIDGTIEPCLTLAICATTTQRIKFEQYSSELSAKWAGKAEEFIMETLETPSISRLQALMLVVRWRVEAGQFSRAFMLAALAGRFAVALRLNYERPELRFLAQEVRRRLMWSCFVLDSHFSIGLREYEYCSPDIIYLQLPCPETEFEDDVPVETAPLRAVSFNTIEGLGTYAACVRLVAIRRDIMRLTRRVASSPMQVSELMRAVRQFEAELEHLYRSIAEIDKYSPTIFLHSKKQARHLMLHQSWHLSHCDLYRIFLTGYREAAPASTLEGIDNREILRMQSLCLQHALTIVQIIAEFSKHCTAQTIDSDTAICAYHSTRIILFTSQTDRLPQRLSKTAALEQVRVCQNIMNRFFATSPVVEPMKKEMEMLIAQHSSKVTSNNTLLVSPREDGMGDDDSKIRDEARARQRLAIHSLVRRADFVDDSNEVTSPAHTHVHRSPAKARQKVSSVRNMLIEPPARRNITPVGILESSQNALNQGPRITEENNRGESTRNEESESDQWMDGMRFAFNPWMGWSETLEAYGFSQDMDGDYF</sequence>
<dbReference type="GO" id="GO:0000981">
    <property type="term" value="F:DNA-binding transcription factor activity, RNA polymerase II-specific"/>
    <property type="evidence" value="ECO:0007669"/>
    <property type="project" value="InterPro"/>
</dbReference>
<keyword evidence="10" id="KW-1185">Reference proteome</keyword>
<dbReference type="GO" id="GO:0006351">
    <property type="term" value="P:DNA-templated transcription"/>
    <property type="evidence" value="ECO:0007669"/>
    <property type="project" value="InterPro"/>
</dbReference>
<dbReference type="AlphaFoldDB" id="A0A0D2I296"/>
<dbReference type="SMART" id="SM00906">
    <property type="entry name" value="Fungal_trans"/>
    <property type="match status" value="1"/>
</dbReference>
<evidence type="ECO:0000256" key="3">
    <source>
        <dbReference type="ARBA" id="ARBA00023015"/>
    </source>
</evidence>
<keyword evidence="3" id="KW-0805">Transcription regulation</keyword>
<feature type="region of interest" description="Disordered" evidence="7">
    <location>
        <begin position="1"/>
        <end position="21"/>
    </location>
</feature>
<dbReference type="InterPro" id="IPR007219">
    <property type="entry name" value="XnlR_reg_dom"/>
</dbReference>
<evidence type="ECO:0000313" key="9">
    <source>
        <dbReference type="EMBL" id="KIW99878.1"/>
    </source>
</evidence>
<dbReference type="InterPro" id="IPR001138">
    <property type="entry name" value="Zn2Cys6_DnaBD"/>
</dbReference>
<evidence type="ECO:0000259" key="8">
    <source>
        <dbReference type="PROSITE" id="PS50048"/>
    </source>
</evidence>
<dbReference type="HOGENOM" id="CLU_011581_0_0_1"/>
<dbReference type="Pfam" id="PF00172">
    <property type="entry name" value="Zn_clus"/>
    <property type="match status" value="1"/>
</dbReference>
<dbReference type="Pfam" id="PF04082">
    <property type="entry name" value="Fungal_trans"/>
    <property type="match status" value="1"/>
</dbReference>
<dbReference type="CDD" id="cd12148">
    <property type="entry name" value="fungal_TF_MHR"/>
    <property type="match status" value="1"/>
</dbReference>
<dbReference type="GO" id="GO:0008270">
    <property type="term" value="F:zinc ion binding"/>
    <property type="evidence" value="ECO:0007669"/>
    <property type="project" value="InterPro"/>
</dbReference>
<feature type="compositionally biased region" description="Basic and acidic residues" evidence="7">
    <location>
        <begin position="691"/>
        <end position="705"/>
    </location>
</feature>
<gene>
    <name evidence="9" type="ORF">Z518_10806</name>
</gene>
<accession>A0A0D2I296</accession>
<evidence type="ECO:0000256" key="6">
    <source>
        <dbReference type="ARBA" id="ARBA00023242"/>
    </source>
</evidence>
<name>A0A0D2I296_9EURO</name>
<dbReference type="GO" id="GO:0005634">
    <property type="term" value="C:nucleus"/>
    <property type="evidence" value="ECO:0007669"/>
    <property type="project" value="UniProtKB-SubCell"/>
</dbReference>
<dbReference type="PANTHER" id="PTHR47338:SF7">
    <property type="entry name" value="ZN(II)2CYS6 TRANSCRIPTION FACTOR (EUROFUNG)"/>
    <property type="match status" value="1"/>
</dbReference>
<evidence type="ECO:0000256" key="2">
    <source>
        <dbReference type="ARBA" id="ARBA00022723"/>
    </source>
</evidence>
<dbReference type="CDD" id="cd00067">
    <property type="entry name" value="GAL4"/>
    <property type="match status" value="1"/>
</dbReference>
<protein>
    <submittedName>
        <fullName evidence="9">Rhinocladiella mackenziei CBS 650.93 unplaced genomic scaffold supercont1.10, whole genome shotgun sequence</fullName>
    </submittedName>
</protein>
<evidence type="ECO:0000256" key="4">
    <source>
        <dbReference type="ARBA" id="ARBA00023125"/>
    </source>
</evidence>
<dbReference type="OrthoDB" id="2563500at2759"/>
<dbReference type="VEuPathDB" id="FungiDB:Z518_10806"/>
<dbReference type="InterPro" id="IPR036864">
    <property type="entry name" value="Zn2-C6_fun-type_DNA-bd_sf"/>
</dbReference>
<dbReference type="GeneID" id="25298877"/>
<evidence type="ECO:0000313" key="10">
    <source>
        <dbReference type="Proteomes" id="UP000053617"/>
    </source>
</evidence>
<feature type="domain" description="Zn(2)-C6 fungal-type" evidence="8">
    <location>
        <begin position="100"/>
        <end position="130"/>
    </location>
</feature>
<organism evidence="9 10">
    <name type="scientific">Rhinocladiella mackenziei CBS 650.93</name>
    <dbReference type="NCBI Taxonomy" id="1442369"/>
    <lineage>
        <taxon>Eukaryota</taxon>
        <taxon>Fungi</taxon>
        <taxon>Dikarya</taxon>
        <taxon>Ascomycota</taxon>
        <taxon>Pezizomycotina</taxon>
        <taxon>Eurotiomycetes</taxon>
        <taxon>Chaetothyriomycetidae</taxon>
        <taxon>Chaetothyriales</taxon>
        <taxon>Herpotrichiellaceae</taxon>
        <taxon>Rhinocladiella</taxon>
    </lineage>
</organism>
<keyword evidence="4" id="KW-0238">DNA-binding</keyword>
<dbReference type="PROSITE" id="PS50048">
    <property type="entry name" value="ZN2_CY6_FUNGAL_2"/>
    <property type="match status" value="1"/>
</dbReference>
<dbReference type="RefSeq" id="XP_013267091.1">
    <property type="nucleotide sequence ID" value="XM_013411637.1"/>
</dbReference>
<evidence type="ECO:0000256" key="1">
    <source>
        <dbReference type="ARBA" id="ARBA00004123"/>
    </source>
</evidence>
<dbReference type="PANTHER" id="PTHR47338">
    <property type="entry name" value="ZN(II)2CYS6 TRANSCRIPTION FACTOR (EUROFUNG)-RELATED"/>
    <property type="match status" value="1"/>
</dbReference>
<reference evidence="9 10" key="1">
    <citation type="submission" date="2015-01" db="EMBL/GenBank/DDBJ databases">
        <title>The Genome Sequence of Rhinocladiella mackenzie CBS 650.93.</title>
        <authorList>
            <consortium name="The Broad Institute Genomics Platform"/>
            <person name="Cuomo C."/>
            <person name="de Hoog S."/>
            <person name="Gorbushina A."/>
            <person name="Stielow B."/>
            <person name="Teixiera M."/>
            <person name="Abouelleil A."/>
            <person name="Chapman S.B."/>
            <person name="Priest M."/>
            <person name="Young S.K."/>
            <person name="Wortman J."/>
            <person name="Nusbaum C."/>
            <person name="Birren B."/>
        </authorList>
    </citation>
    <scope>NUCLEOTIDE SEQUENCE [LARGE SCALE GENOMIC DNA]</scope>
    <source>
        <strain evidence="9 10">CBS 650.93</strain>
    </source>
</reference>
<feature type="compositionally biased region" description="Polar residues" evidence="7">
    <location>
        <begin position="154"/>
        <end position="165"/>
    </location>
</feature>
<feature type="region of interest" description="Disordered" evidence="7">
    <location>
        <begin position="680"/>
        <end position="710"/>
    </location>
</feature>
<dbReference type="GO" id="GO:0003677">
    <property type="term" value="F:DNA binding"/>
    <property type="evidence" value="ECO:0007669"/>
    <property type="project" value="UniProtKB-KW"/>
</dbReference>
<dbReference type="STRING" id="1442369.A0A0D2I296"/>
<evidence type="ECO:0000256" key="5">
    <source>
        <dbReference type="ARBA" id="ARBA00023163"/>
    </source>
</evidence>
<dbReference type="SUPFAM" id="SSF57701">
    <property type="entry name" value="Zn2/Cys6 DNA-binding domain"/>
    <property type="match status" value="1"/>
</dbReference>